<keyword evidence="3 5" id="KW-0285">Flavoprotein</keyword>
<feature type="domain" description="Acyl-CoA dehydrogenase/oxidase C-terminal" evidence="6">
    <location>
        <begin position="237"/>
        <end position="387"/>
    </location>
</feature>
<dbReference type="EMBL" id="PYXZ01000001">
    <property type="protein sequence ID" value="PUA82791.1"/>
    <property type="molecule type" value="Genomic_DNA"/>
</dbReference>
<dbReference type="InterPro" id="IPR037069">
    <property type="entry name" value="AcylCoA_DH/ox_N_sf"/>
</dbReference>
<dbReference type="Gene3D" id="1.10.540.10">
    <property type="entry name" value="Acyl-CoA dehydrogenase/oxidase, N-terminal domain"/>
    <property type="match status" value="1"/>
</dbReference>
<keyword evidence="10" id="KW-1185">Reference proteome</keyword>
<evidence type="ECO:0000313" key="9">
    <source>
        <dbReference type="EMBL" id="PUA82791.1"/>
    </source>
</evidence>
<feature type="domain" description="Acyl-CoA oxidase/dehydrogenase middle" evidence="7">
    <location>
        <begin position="127"/>
        <end position="224"/>
    </location>
</feature>
<dbReference type="SUPFAM" id="SSF47203">
    <property type="entry name" value="Acyl-CoA dehydrogenase C-terminal domain-like"/>
    <property type="match status" value="1"/>
</dbReference>
<gene>
    <name evidence="9" type="ORF">C7S10_03495</name>
</gene>
<dbReference type="PIRSF" id="PIRSF016578">
    <property type="entry name" value="HsaA"/>
    <property type="match status" value="1"/>
</dbReference>
<evidence type="ECO:0000256" key="5">
    <source>
        <dbReference type="RuleBase" id="RU362125"/>
    </source>
</evidence>
<dbReference type="SUPFAM" id="SSF56645">
    <property type="entry name" value="Acyl-CoA dehydrogenase NM domain-like"/>
    <property type="match status" value="1"/>
</dbReference>
<dbReference type="PANTHER" id="PTHR43884:SF12">
    <property type="entry name" value="ISOVALERYL-COA DEHYDROGENASE, MITOCHONDRIAL-RELATED"/>
    <property type="match status" value="1"/>
</dbReference>
<dbReference type="OrthoDB" id="142556at2"/>
<reference evidence="9 10" key="1">
    <citation type="submission" date="2018-03" db="EMBL/GenBank/DDBJ databases">
        <authorList>
            <person name="Keele B.F."/>
        </authorList>
    </citation>
    <scope>NUCLEOTIDE SEQUENCE [LARGE SCALE GENOMIC DNA]</scope>
    <source>
        <strain evidence="9 10">IB-3</strain>
    </source>
</reference>
<evidence type="ECO:0000259" key="8">
    <source>
        <dbReference type="Pfam" id="PF02771"/>
    </source>
</evidence>
<dbReference type="GO" id="GO:0050660">
    <property type="term" value="F:flavin adenine dinucleotide binding"/>
    <property type="evidence" value="ECO:0007669"/>
    <property type="project" value="InterPro"/>
</dbReference>
<dbReference type="InterPro" id="IPR013786">
    <property type="entry name" value="AcylCoA_DH/ox_N"/>
</dbReference>
<dbReference type="Pfam" id="PF02770">
    <property type="entry name" value="Acyl-CoA_dh_M"/>
    <property type="match status" value="1"/>
</dbReference>
<dbReference type="InterPro" id="IPR009100">
    <property type="entry name" value="AcylCoA_DH/oxidase_NM_dom_sf"/>
</dbReference>
<evidence type="ECO:0000313" key="10">
    <source>
        <dbReference type="Proteomes" id="UP000244867"/>
    </source>
</evidence>
<name>A0A2R7Z2D5_9ACTN</name>
<dbReference type="InterPro" id="IPR036250">
    <property type="entry name" value="AcylCo_DH-like_C"/>
</dbReference>
<dbReference type="Pfam" id="PF00441">
    <property type="entry name" value="Acyl-CoA_dh_1"/>
    <property type="match status" value="1"/>
</dbReference>
<dbReference type="InterPro" id="IPR046373">
    <property type="entry name" value="Acyl-CoA_Oxase/DH_mid-dom_sf"/>
</dbReference>
<dbReference type="Gene3D" id="2.40.110.10">
    <property type="entry name" value="Butyryl-CoA Dehydrogenase, subunit A, domain 2"/>
    <property type="match status" value="1"/>
</dbReference>
<evidence type="ECO:0000259" key="7">
    <source>
        <dbReference type="Pfam" id="PF02770"/>
    </source>
</evidence>
<organism evidence="9 10">
    <name type="scientific">Nocardioides currus</name>
    <dbReference type="NCBI Taxonomy" id="2133958"/>
    <lineage>
        <taxon>Bacteria</taxon>
        <taxon>Bacillati</taxon>
        <taxon>Actinomycetota</taxon>
        <taxon>Actinomycetes</taxon>
        <taxon>Propionibacteriales</taxon>
        <taxon>Nocardioidaceae</taxon>
        <taxon>Nocardioides</taxon>
    </lineage>
</organism>
<evidence type="ECO:0000256" key="4">
    <source>
        <dbReference type="ARBA" id="ARBA00022827"/>
    </source>
</evidence>
<dbReference type="Gene3D" id="1.20.140.10">
    <property type="entry name" value="Butyryl-CoA Dehydrogenase, subunit A, domain 3"/>
    <property type="match status" value="1"/>
</dbReference>
<dbReference type="Pfam" id="PF02771">
    <property type="entry name" value="Acyl-CoA_dh_N"/>
    <property type="match status" value="1"/>
</dbReference>
<evidence type="ECO:0000256" key="3">
    <source>
        <dbReference type="ARBA" id="ARBA00022630"/>
    </source>
</evidence>
<keyword evidence="5" id="KW-0560">Oxidoreductase</keyword>
<dbReference type="GO" id="GO:0003995">
    <property type="term" value="F:acyl-CoA dehydrogenase activity"/>
    <property type="evidence" value="ECO:0007669"/>
    <property type="project" value="TreeGrafter"/>
</dbReference>
<proteinExistence type="inferred from homology"/>
<dbReference type="AlphaFoldDB" id="A0A2R7Z2D5"/>
<evidence type="ECO:0000256" key="2">
    <source>
        <dbReference type="ARBA" id="ARBA00009347"/>
    </source>
</evidence>
<dbReference type="RefSeq" id="WP_108342976.1">
    <property type="nucleotide sequence ID" value="NZ_PYXZ01000001.1"/>
</dbReference>
<comment type="similarity">
    <text evidence="2 5">Belongs to the acyl-CoA dehydrogenase family.</text>
</comment>
<comment type="caution">
    <text evidence="9">The sequence shown here is derived from an EMBL/GenBank/DDBJ whole genome shotgun (WGS) entry which is preliminary data.</text>
</comment>
<dbReference type="InterPro" id="IPR009075">
    <property type="entry name" value="AcylCo_DH/oxidase_C"/>
</dbReference>
<evidence type="ECO:0000259" key="6">
    <source>
        <dbReference type="Pfam" id="PF00441"/>
    </source>
</evidence>
<feature type="domain" description="Acyl-CoA dehydrogenase/oxidase N-terminal" evidence="8">
    <location>
        <begin position="11"/>
        <end position="122"/>
    </location>
</feature>
<evidence type="ECO:0000256" key="1">
    <source>
        <dbReference type="ARBA" id="ARBA00001974"/>
    </source>
</evidence>
<dbReference type="PANTHER" id="PTHR43884">
    <property type="entry name" value="ACYL-COA DEHYDROGENASE"/>
    <property type="match status" value="1"/>
</dbReference>
<accession>A0A2R7Z2D5</accession>
<dbReference type="InterPro" id="IPR006091">
    <property type="entry name" value="Acyl-CoA_Oxase/DH_mid-dom"/>
</dbReference>
<keyword evidence="4 5" id="KW-0274">FAD</keyword>
<dbReference type="CDD" id="cd00567">
    <property type="entry name" value="ACAD"/>
    <property type="match status" value="1"/>
</dbReference>
<protein>
    <submittedName>
        <fullName evidence="9">Acyl-CoA dehydrogenase</fullName>
    </submittedName>
</protein>
<comment type="cofactor">
    <cofactor evidence="1 5">
        <name>FAD</name>
        <dbReference type="ChEBI" id="CHEBI:57692"/>
    </cofactor>
</comment>
<sequence length="394" mass="43084">MSRVAFPYHADRRDLRESARTMCSAYPLDYWDQHDLDKEFAQEFFDEFAKAGFLGIMVPEEYGGGGGSMSDMAAVLEEVAASGGGLNACSSVHVPLLCIPTILEFGTPEQKEEYLRPIAEGQLFVTFGVTEPNAGTDTTKIETTARRQADGSYLVNGAKVWNTGALRGDKVLLLARTSAQSPGRRSGEGLTLFMADLAGDSVDIKPIPKIGRNALPSCELFFRDHPVAAADVIGEVDQGFYHLLHSLNGERLLLSAEALGMGRWAIDAAVQYANDRVVFDRPIGKNQAVQHPLAEGYMRLLAASEVVARALADYEQHGGAAIGVIANAAKFLSTEAAFFCTDNAMQTFGGYAYAREYHIGRHWIESRLQRLAPVNNQMVLNYIAERALHLPRSY</sequence>
<dbReference type="Proteomes" id="UP000244867">
    <property type="component" value="Unassembled WGS sequence"/>
</dbReference>